<accession>A0A131XLB4</accession>
<reference evidence="2" key="1">
    <citation type="journal article" date="2017" name="Ticks Tick Borne Dis.">
        <title>An insight into the sialome of Hyalomma excavatum.</title>
        <authorList>
            <person name="Ribeiro J.M."/>
            <person name="Slovak M."/>
            <person name="Francischetti I.M."/>
        </authorList>
    </citation>
    <scope>NUCLEOTIDE SEQUENCE</scope>
    <source>
        <strain evidence="2">Samish</strain>
        <tissue evidence="2">Salivary glands</tissue>
    </source>
</reference>
<protein>
    <submittedName>
        <fullName evidence="2">Uncharacterized protein</fullName>
    </submittedName>
</protein>
<feature type="region of interest" description="Disordered" evidence="1">
    <location>
        <begin position="50"/>
        <end position="73"/>
    </location>
</feature>
<sequence>LQKNRLRCYENYQGRIDRLHTSVLFHKHEMLKANQIYYFKLLQEVHKNKSYKQKEKDQRYPDRRNLQRLPRTRTNYGKQTLQYQSTRLVNEFQNALQFDDSLGTFKKQIKEILIKKEITYHH</sequence>
<evidence type="ECO:0000313" key="2">
    <source>
        <dbReference type="EMBL" id="JAP67347.1"/>
    </source>
</evidence>
<proteinExistence type="evidence at transcript level"/>
<name>A0A131XLB4_9ACAR</name>
<dbReference type="AlphaFoldDB" id="A0A131XLB4"/>
<organism evidence="2">
    <name type="scientific">Hyalomma excavatum</name>
    <dbReference type="NCBI Taxonomy" id="257692"/>
    <lineage>
        <taxon>Eukaryota</taxon>
        <taxon>Metazoa</taxon>
        <taxon>Ecdysozoa</taxon>
        <taxon>Arthropoda</taxon>
        <taxon>Chelicerata</taxon>
        <taxon>Arachnida</taxon>
        <taxon>Acari</taxon>
        <taxon>Parasitiformes</taxon>
        <taxon>Ixodida</taxon>
        <taxon>Ixodoidea</taxon>
        <taxon>Ixodidae</taxon>
        <taxon>Hyalomminae</taxon>
        <taxon>Hyalomma</taxon>
    </lineage>
</organism>
<evidence type="ECO:0000256" key="1">
    <source>
        <dbReference type="SAM" id="MobiDB-lite"/>
    </source>
</evidence>
<dbReference type="EMBL" id="GEFH01001234">
    <property type="protein sequence ID" value="JAP67347.1"/>
    <property type="molecule type" value="mRNA"/>
</dbReference>
<feature type="non-terminal residue" evidence="2">
    <location>
        <position position="1"/>
    </location>
</feature>
<feature type="compositionally biased region" description="Basic and acidic residues" evidence="1">
    <location>
        <begin position="50"/>
        <end position="65"/>
    </location>
</feature>